<evidence type="ECO:0000313" key="2">
    <source>
        <dbReference type="Proteomes" id="UP001597295"/>
    </source>
</evidence>
<comment type="caution">
    <text evidence="1">The sequence shown here is derived from an EMBL/GenBank/DDBJ whole genome shotgun (WGS) entry which is preliminary data.</text>
</comment>
<dbReference type="Proteomes" id="UP001597295">
    <property type="component" value="Unassembled WGS sequence"/>
</dbReference>
<sequence>MEQKPDRQHWSRVAEQWTPWARKPGHDAFWAYRDDFDALSGQAAEMPWTLAVAKAESLGS</sequence>
<dbReference type="RefSeq" id="WP_379874910.1">
    <property type="nucleotide sequence ID" value="NZ_JBHUIP010000003.1"/>
</dbReference>
<organism evidence="1 2">
    <name type="scientific">Lacibacterium aquatile</name>
    <dbReference type="NCBI Taxonomy" id="1168082"/>
    <lineage>
        <taxon>Bacteria</taxon>
        <taxon>Pseudomonadati</taxon>
        <taxon>Pseudomonadota</taxon>
        <taxon>Alphaproteobacteria</taxon>
        <taxon>Rhodospirillales</taxon>
        <taxon>Rhodospirillaceae</taxon>
    </lineage>
</organism>
<accession>A0ABW5DRU1</accession>
<dbReference type="EMBL" id="JBHUIP010000003">
    <property type="protein sequence ID" value="MFD2262000.1"/>
    <property type="molecule type" value="Genomic_DNA"/>
</dbReference>
<keyword evidence="2" id="KW-1185">Reference proteome</keyword>
<name>A0ABW5DRU1_9PROT</name>
<protein>
    <submittedName>
        <fullName evidence="1">Uncharacterized protein</fullName>
    </submittedName>
</protein>
<reference evidence="2" key="1">
    <citation type="journal article" date="2019" name="Int. J. Syst. Evol. Microbiol.">
        <title>The Global Catalogue of Microorganisms (GCM) 10K type strain sequencing project: providing services to taxonomists for standard genome sequencing and annotation.</title>
        <authorList>
            <consortium name="The Broad Institute Genomics Platform"/>
            <consortium name="The Broad Institute Genome Sequencing Center for Infectious Disease"/>
            <person name="Wu L."/>
            <person name="Ma J."/>
        </authorList>
    </citation>
    <scope>NUCLEOTIDE SEQUENCE [LARGE SCALE GENOMIC DNA]</scope>
    <source>
        <strain evidence="2">CGMCC 1.19062</strain>
    </source>
</reference>
<gene>
    <name evidence="1" type="ORF">ACFSM5_03810</name>
</gene>
<proteinExistence type="predicted"/>
<evidence type="ECO:0000313" key="1">
    <source>
        <dbReference type="EMBL" id="MFD2262000.1"/>
    </source>
</evidence>